<evidence type="ECO:0000256" key="1">
    <source>
        <dbReference type="SAM" id="Phobius"/>
    </source>
</evidence>
<gene>
    <name evidence="2" type="primary">traK</name>
    <name evidence="2" type="ORF">EGN73_03315</name>
</gene>
<feature type="transmembrane region" description="Helical" evidence="1">
    <location>
        <begin position="20"/>
        <end position="37"/>
    </location>
</feature>
<proteinExistence type="predicted"/>
<organism evidence="2 3">
    <name type="scientific">Arthrospiribacter ruber</name>
    <dbReference type="NCBI Taxonomy" id="2487934"/>
    <lineage>
        <taxon>Bacteria</taxon>
        <taxon>Pseudomonadati</taxon>
        <taxon>Bacteroidota</taxon>
        <taxon>Cytophagia</taxon>
        <taxon>Cytophagales</taxon>
        <taxon>Cyclobacteriaceae</taxon>
        <taxon>Arthrospiribacter</taxon>
    </lineage>
</organism>
<evidence type="ECO:0000313" key="3">
    <source>
        <dbReference type="Proteomes" id="UP000727490"/>
    </source>
</evidence>
<dbReference type="NCBIfam" id="TIGR03781">
    <property type="entry name" value="Bac_Flav_CT_K"/>
    <property type="match status" value="1"/>
</dbReference>
<comment type="caution">
    <text evidence="2">The sequence shown here is derived from an EMBL/GenBank/DDBJ whole genome shotgun (WGS) entry which is preliminary data.</text>
</comment>
<reference evidence="2 3" key="1">
    <citation type="journal article" date="2020" name="Syst. Appl. Microbiol.">
        <title>Arthrospiribacter ruber gen. nov., sp. nov., a novel bacterium isolated from Arthrospira cultures.</title>
        <authorList>
            <person name="Waleron M."/>
            <person name="Misztak A."/>
            <person name="Waleron M.M."/>
            <person name="Furmaniak M."/>
            <person name="Mrozik A."/>
            <person name="Waleron K."/>
        </authorList>
    </citation>
    <scope>NUCLEOTIDE SEQUENCE [LARGE SCALE GENOMIC DNA]</scope>
    <source>
        <strain evidence="2 3">DPMB0001</strain>
    </source>
</reference>
<keyword evidence="1" id="KW-1133">Transmembrane helix</keyword>
<dbReference type="Proteomes" id="UP000727490">
    <property type="component" value="Unassembled WGS sequence"/>
</dbReference>
<dbReference type="AlphaFoldDB" id="A0A951IT41"/>
<accession>A0A951IT41</accession>
<evidence type="ECO:0000313" key="2">
    <source>
        <dbReference type="EMBL" id="MBW3466843.1"/>
    </source>
</evidence>
<protein>
    <submittedName>
        <fullName evidence="2">Conjugative transposon protein TraK</fullName>
    </submittedName>
</protein>
<dbReference type="EMBL" id="RPHB01000002">
    <property type="protein sequence ID" value="MBW3466843.1"/>
    <property type="molecule type" value="Genomic_DNA"/>
</dbReference>
<dbReference type="InterPro" id="IPR022276">
    <property type="entry name" value="Conjug_transposon_TraK"/>
</dbReference>
<keyword evidence="1" id="KW-0812">Transmembrane</keyword>
<dbReference type="RefSeq" id="WP_219287059.1">
    <property type="nucleotide sequence ID" value="NZ_RPHB01000002.1"/>
</dbReference>
<keyword evidence="3" id="KW-1185">Reference proteome</keyword>
<name>A0A951IT41_9BACT</name>
<keyword evidence="1" id="KW-0472">Membrane</keyword>
<sequence>MFKQLQHLETAFQYVKRLSFASLGLSFLLMLYAVWTVRQSAEESSSKVYVLAWDKLLEAQASPRAAFLDVELRDHVRMFHYHFFSLSPDEKAINRQLEKALYLADRSAKETIDNLREKGYYSQLVASNIHQELIPDSVVLDTSVYPYHFSYFGKQRIERSSSIVIRSLITEGRLREVQKSDNNPHGFLIQNWKTIENLDLEVIKR</sequence>